<dbReference type="PANTHER" id="PTHR35176:SF6">
    <property type="entry name" value="HEME OXYGENASE HI_0854-RELATED"/>
    <property type="match status" value="1"/>
</dbReference>
<organism evidence="3 4">
    <name type="scientific">Streptomyces aureus</name>
    <dbReference type="NCBI Taxonomy" id="193461"/>
    <lineage>
        <taxon>Bacteria</taxon>
        <taxon>Bacillati</taxon>
        <taxon>Actinomycetota</taxon>
        <taxon>Actinomycetes</taxon>
        <taxon>Kitasatosporales</taxon>
        <taxon>Streptomycetaceae</taxon>
        <taxon>Streptomyces</taxon>
    </lineage>
</organism>
<dbReference type="Gene3D" id="2.30.110.10">
    <property type="entry name" value="Electron Transport, Fmn-binding Protein, Chain A"/>
    <property type="match status" value="1"/>
</dbReference>
<proteinExistence type="predicted"/>
<evidence type="ECO:0000259" key="2">
    <source>
        <dbReference type="Pfam" id="PF01243"/>
    </source>
</evidence>
<accession>A0ABV4T040</accession>
<feature type="domain" description="Pyridoxamine 5'-phosphate oxidase N-terminal" evidence="2">
    <location>
        <begin position="6"/>
        <end position="133"/>
    </location>
</feature>
<dbReference type="Proteomes" id="UP001571476">
    <property type="component" value="Unassembled WGS sequence"/>
</dbReference>
<keyword evidence="1" id="KW-0560">Oxidoreductase</keyword>
<dbReference type="InterPro" id="IPR052019">
    <property type="entry name" value="F420H2_bilvrd_red/Heme_oxyg"/>
</dbReference>
<evidence type="ECO:0000256" key="1">
    <source>
        <dbReference type="ARBA" id="ARBA00023002"/>
    </source>
</evidence>
<dbReference type="PANTHER" id="PTHR35176">
    <property type="entry name" value="HEME OXYGENASE HI_0854-RELATED"/>
    <property type="match status" value="1"/>
</dbReference>
<reference evidence="3 4" key="1">
    <citation type="submission" date="2024-08" db="EMBL/GenBank/DDBJ databases">
        <title>Genome sequence of Streptomyces aureus CACIA-1.46HGO.</title>
        <authorList>
            <person name="Evangelista-Martinez Z."/>
        </authorList>
    </citation>
    <scope>NUCLEOTIDE SEQUENCE [LARGE SCALE GENOMIC DNA]</scope>
    <source>
        <strain evidence="3 4">CACIA-1.46HGO</strain>
    </source>
</reference>
<evidence type="ECO:0000313" key="3">
    <source>
        <dbReference type="EMBL" id="MFA3843113.1"/>
    </source>
</evidence>
<dbReference type="RefSeq" id="WP_372566978.1">
    <property type="nucleotide sequence ID" value="NZ_JBGOSP010000051.1"/>
</dbReference>
<dbReference type="Pfam" id="PF01243">
    <property type="entry name" value="PNPOx_N"/>
    <property type="match status" value="1"/>
</dbReference>
<dbReference type="EMBL" id="JBGOSP010000051">
    <property type="protein sequence ID" value="MFA3843113.1"/>
    <property type="molecule type" value="Genomic_DNA"/>
</dbReference>
<sequence length="134" mass="14748">MQMTVEEVDEFLRQPRMANLVTLREDGCPTVAPLWFEWADGVARLFSGRSTGKVRRLLRDNRAALTVTAGVGEPPAWVTIEGTASIVTGGVDLARRLAPRYNGEEFAAKAISRLKGDADGLCLITITPNRILHW</sequence>
<comment type="caution">
    <text evidence="3">The sequence shown here is derived from an EMBL/GenBank/DDBJ whole genome shotgun (WGS) entry which is preliminary data.</text>
</comment>
<dbReference type="InterPro" id="IPR011576">
    <property type="entry name" value="Pyridox_Oxase_N"/>
</dbReference>
<dbReference type="InterPro" id="IPR012349">
    <property type="entry name" value="Split_barrel_FMN-bd"/>
</dbReference>
<gene>
    <name evidence="3" type="ORF">ACEG43_44485</name>
</gene>
<dbReference type="SUPFAM" id="SSF50475">
    <property type="entry name" value="FMN-binding split barrel"/>
    <property type="match status" value="1"/>
</dbReference>
<evidence type="ECO:0000313" key="4">
    <source>
        <dbReference type="Proteomes" id="UP001571476"/>
    </source>
</evidence>
<protein>
    <submittedName>
        <fullName evidence="3">Pyridoxamine 5'-phosphate oxidase family protein</fullName>
    </submittedName>
</protein>
<keyword evidence="4" id="KW-1185">Reference proteome</keyword>
<name>A0ABV4T040_9ACTN</name>